<dbReference type="GO" id="GO:0009236">
    <property type="term" value="P:cobalamin biosynthetic process"/>
    <property type="evidence" value="ECO:0007669"/>
    <property type="project" value="UniProtKB-UniPathway"/>
</dbReference>
<evidence type="ECO:0000256" key="1">
    <source>
        <dbReference type="ARBA" id="ARBA00004953"/>
    </source>
</evidence>
<gene>
    <name evidence="7" type="ordered locus">BTH_I2397</name>
</gene>
<dbReference type="Gene3D" id="3.40.1010.10">
    <property type="entry name" value="Cobalt-precorrin-4 Transmethylase, Domain 1"/>
    <property type="match status" value="1"/>
</dbReference>
<keyword evidence="2" id="KW-0169">Cobalamin biosynthesis</keyword>
<keyword evidence="4" id="KW-0808">Transferase</keyword>
<evidence type="ECO:0000259" key="6">
    <source>
        <dbReference type="Pfam" id="PF00590"/>
    </source>
</evidence>
<dbReference type="KEGG" id="bte:BTH_I2397"/>
<organism evidence="7 8">
    <name type="scientific">Burkholderia thailandensis (strain ATCC 700388 / DSM 13276 / CCUG 48851 / CIP 106301 / E264)</name>
    <dbReference type="NCBI Taxonomy" id="271848"/>
    <lineage>
        <taxon>Bacteria</taxon>
        <taxon>Pseudomonadati</taxon>
        <taxon>Pseudomonadota</taxon>
        <taxon>Betaproteobacteria</taxon>
        <taxon>Burkholderiales</taxon>
        <taxon>Burkholderiaceae</taxon>
        <taxon>Burkholderia</taxon>
        <taxon>pseudomallei group</taxon>
    </lineage>
</organism>
<keyword evidence="8" id="KW-1185">Reference proteome</keyword>
<evidence type="ECO:0000256" key="2">
    <source>
        <dbReference type="ARBA" id="ARBA00022573"/>
    </source>
</evidence>
<dbReference type="InterPro" id="IPR029063">
    <property type="entry name" value="SAM-dependent_MTases_sf"/>
</dbReference>
<keyword evidence="5" id="KW-0949">S-adenosyl-L-methionine</keyword>
<dbReference type="HOGENOM" id="CLU_031955_0_0_4"/>
<sequence length="506" mass="53290">MKAGTNETSRQVSWLAGRHPQRAFPAAAKRAAWPVAWIGCGLAAHSCGGSRSGAARPAFPLGPRGAPVDGRCIMPFFATPERADARCGRRFQDRREHDGVRRMTAWLTVVGIGDDGYAGLGRPARRALADAAVVMGGERHLAMLPARHGAERVPWPKPFDLAPLFARAPARVCVLASGDPMLFGVGATLASTLAPNEWRVLPAPSSLSLAAARIGWPLQDVDAVSLVGRPLASLHRHLYPGRRLFVLSADGATPAAIAGALAARGFGPSAMTVFEHLGGPLERRADARADAWGDARAAALNVVAIECRASADAPRLALTPGLPDDAYRHDGQLTKRDLRALALGRLAPAPGELLWDVGAGSGSIGIEWMRAHPSCRTIAIEAHPARQRIIEHNRDALGVPALELVAGRAPEALAGLPAPDAVFVGGGVSREGVLDACWAGLKPGGRLVAHAVTLQGEAALVAWRERHGGALARVSVAHAQPLGGFDAWRQALPVMLYDARKPQEHE</sequence>
<dbReference type="CDD" id="cd11644">
    <property type="entry name" value="Precorrin-6Y-MT"/>
    <property type="match status" value="1"/>
</dbReference>
<evidence type="ECO:0000313" key="8">
    <source>
        <dbReference type="Proteomes" id="UP000001930"/>
    </source>
</evidence>
<dbReference type="PANTHER" id="PTHR43182">
    <property type="entry name" value="COBALT-PRECORRIN-6B C(15)-METHYLTRANSFERASE (DECARBOXYLATING)"/>
    <property type="match status" value="1"/>
</dbReference>
<dbReference type="SUPFAM" id="SSF53790">
    <property type="entry name" value="Tetrapyrrole methylase"/>
    <property type="match status" value="1"/>
</dbReference>
<dbReference type="CDD" id="cd02440">
    <property type="entry name" value="AdoMet_MTases"/>
    <property type="match status" value="1"/>
</dbReference>
<comment type="pathway">
    <text evidence="1">Cofactor biosynthesis; adenosylcobalamin biosynthesis.</text>
</comment>
<dbReference type="GO" id="GO:0032259">
    <property type="term" value="P:methylation"/>
    <property type="evidence" value="ECO:0007669"/>
    <property type="project" value="UniProtKB-KW"/>
</dbReference>
<dbReference type="InterPro" id="IPR014777">
    <property type="entry name" value="4pyrrole_Mease_sub1"/>
</dbReference>
<accession>Q2SVY1</accession>
<dbReference type="AlphaFoldDB" id="Q2SVY1"/>
<dbReference type="InterPro" id="IPR035996">
    <property type="entry name" value="4pyrrol_Methylase_sf"/>
</dbReference>
<protein>
    <submittedName>
        <fullName evidence="7">Precorrin-6Y C5,15-methyltransferase (Decarboxylating)</fullName>
    </submittedName>
</protein>
<reference evidence="7 8" key="1">
    <citation type="journal article" date="2005" name="BMC Genomics">
        <title>Bacterial genome adaptation to niches: divergence of the potential virulence genes in three Burkholderia species of different survival strategies.</title>
        <authorList>
            <person name="Kim H.S."/>
            <person name="Schell M.A."/>
            <person name="Yu Y."/>
            <person name="Ulrich R.L."/>
            <person name="Sarria S.H."/>
            <person name="Nierman W.C."/>
            <person name="DeShazer D."/>
        </authorList>
    </citation>
    <scope>NUCLEOTIDE SEQUENCE [LARGE SCALE GENOMIC DNA]</scope>
    <source>
        <strain evidence="8">ATCC 700388 / DSM 13276 / CCUG 48851 / CIP 106301 / E264</strain>
    </source>
</reference>
<proteinExistence type="predicted"/>
<keyword evidence="3" id="KW-0489">Methyltransferase</keyword>
<dbReference type="NCBIfam" id="TIGR02469">
    <property type="entry name" value="CbiT"/>
    <property type="match status" value="1"/>
</dbReference>
<dbReference type="NCBIfam" id="TIGR02467">
    <property type="entry name" value="CbiE"/>
    <property type="match status" value="1"/>
</dbReference>
<evidence type="ECO:0000256" key="3">
    <source>
        <dbReference type="ARBA" id="ARBA00022603"/>
    </source>
</evidence>
<evidence type="ECO:0000256" key="4">
    <source>
        <dbReference type="ARBA" id="ARBA00022679"/>
    </source>
</evidence>
<dbReference type="Pfam" id="PF00590">
    <property type="entry name" value="TP_methylase"/>
    <property type="match status" value="1"/>
</dbReference>
<dbReference type="InterPro" id="IPR000878">
    <property type="entry name" value="4pyrrol_Mease"/>
</dbReference>
<dbReference type="InterPro" id="IPR012818">
    <property type="entry name" value="CbiE"/>
</dbReference>
<name>Q2SVY1_BURTA</name>
<dbReference type="UniPathway" id="UPA00148"/>
<dbReference type="GO" id="GO:0008276">
    <property type="term" value="F:protein methyltransferase activity"/>
    <property type="evidence" value="ECO:0007669"/>
    <property type="project" value="InterPro"/>
</dbReference>
<dbReference type="InterPro" id="IPR050714">
    <property type="entry name" value="Cobalamin_biosynth_MTase"/>
</dbReference>
<dbReference type="Gene3D" id="3.40.50.150">
    <property type="entry name" value="Vaccinia Virus protein VP39"/>
    <property type="match status" value="1"/>
</dbReference>
<dbReference type="SUPFAM" id="SSF53335">
    <property type="entry name" value="S-adenosyl-L-methionine-dependent methyltransferases"/>
    <property type="match status" value="1"/>
</dbReference>
<evidence type="ECO:0000256" key="5">
    <source>
        <dbReference type="ARBA" id="ARBA00022691"/>
    </source>
</evidence>
<dbReference type="InterPro" id="IPR014008">
    <property type="entry name" value="Cbl_synth_MTase_CbiT"/>
</dbReference>
<feature type="domain" description="Tetrapyrrole methylase" evidence="6">
    <location>
        <begin position="107"/>
        <end position="284"/>
    </location>
</feature>
<dbReference type="Proteomes" id="UP000001930">
    <property type="component" value="Chromosome I"/>
</dbReference>
<evidence type="ECO:0000313" key="7">
    <source>
        <dbReference type="EMBL" id="ABC39295.1"/>
    </source>
</evidence>
<dbReference type="PANTHER" id="PTHR43182:SF1">
    <property type="entry name" value="COBALT-PRECORRIN-7 C(5)-METHYLTRANSFERASE"/>
    <property type="match status" value="1"/>
</dbReference>
<dbReference type="EMBL" id="CP000086">
    <property type="protein sequence ID" value="ABC39295.1"/>
    <property type="molecule type" value="Genomic_DNA"/>
</dbReference>